<sequence length="226" mass="24616">MTQSDFRPEGIRRRTVLAGAGTAAVAFGLGIVPARFALAADEVPVAELMQPDGLKDLTLGSPDAKVTVVEYASMTCGHCARFHKSVFPELKEKYIDTNKIYFVMREFPLDNLAAAASMLARCAGDDKTFPLISVLFDKQADWAFVKSNPVPALREIAKQAGFTKESFDACLKDEDLLDKIMKRRERASSVFGVNSTPTFFINGKKLAGGTSIEDFSKVIDPILNAG</sequence>
<dbReference type="RefSeq" id="WP_244464961.1">
    <property type="nucleotide sequence ID" value="NZ_LN829118.1"/>
</dbReference>
<dbReference type="Pfam" id="PF13462">
    <property type="entry name" value="Thioredoxin_4"/>
    <property type="match status" value="1"/>
</dbReference>
<dbReference type="Proteomes" id="UP000033187">
    <property type="component" value="Chromosome 1"/>
</dbReference>
<dbReference type="AlphaFoldDB" id="A0A0D6JKH3"/>
<comment type="similarity">
    <text evidence="2">Belongs to the thioredoxin family. DsbA subfamily.</text>
</comment>
<dbReference type="Gene3D" id="3.40.30.10">
    <property type="entry name" value="Glutaredoxin"/>
    <property type="match status" value="1"/>
</dbReference>
<dbReference type="PANTHER" id="PTHR13887">
    <property type="entry name" value="GLUTATHIONE S-TRANSFERASE KAPPA"/>
    <property type="match status" value="1"/>
</dbReference>
<dbReference type="PANTHER" id="PTHR13887:SF56">
    <property type="entry name" value="THIOREDOXIN-LIKE REDUCTASE RV2466C"/>
    <property type="match status" value="1"/>
</dbReference>
<feature type="domain" description="Thioredoxin" evidence="3">
    <location>
        <begin position="37"/>
        <end position="224"/>
    </location>
</feature>
<dbReference type="KEGG" id="fil:BN1229_v1_3879"/>
<protein>
    <submittedName>
        <fullName evidence="4">DSBA oxidoreductase</fullName>
    </submittedName>
</protein>
<dbReference type="PROSITE" id="PS51352">
    <property type="entry name" value="THIOREDOXIN_2"/>
    <property type="match status" value="1"/>
</dbReference>
<evidence type="ECO:0000313" key="5">
    <source>
        <dbReference type="Proteomes" id="UP000033187"/>
    </source>
</evidence>
<organism evidence="4 5">
    <name type="scientific">Candidatus Filomicrobium marinum</name>
    <dbReference type="NCBI Taxonomy" id="1608628"/>
    <lineage>
        <taxon>Bacteria</taxon>
        <taxon>Pseudomonadati</taxon>
        <taxon>Pseudomonadota</taxon>
        <taxon>Alphaproteobacteria</taxon>
        <taxon>Hyphomicrobiales</taxon>
        <taxon>Hyphomicrobiaceae</taxon>
        <taxon>Filomicrobium</taxon>
    </lineage>
</organism>
<keyword evidence="5" id="KW-1185">Reference proteome</keyword>
<evidence type="ECO:0000259" key="3">
    <source>
        <dbReference type="PROSITE" id="PS51352"/>
    </source>
</evidence>
<evidence type="ECO:0000313" key="4">
    <source>
        <dbReference type="EMBL" id="CPR22436.1"/>
    </source>
</evidence>
<dbReference type="InterPro" id="IPR006311">
    <property type="entry name" value="TAT_signal"/>
</dbReference>
<evidence type="ECO:0000256" key="2">
    <source>
        <dbReference type="ARBA" id="ARBA00005791"/>
    </source>
</evidence>
<accession>A0A0D6JKH3</accession>
<name>A0A0D6JKH3_9HYPH</name>
<dbReference type="PROSITE" id="PS51318">
    <property type="entry name" value="TAT"/>
    <property type="match status" value="1"/>
</dbReference>
<dbReference type="EMBL" id="LN829119">
    <property type="protein sequence ID" value="CPR22436.1"/>
    <property type="molecule type" value="Genomic_DNA"/>
</dbReference>
<dbReference type="InterPro" id="IPR012336">
    <property type="entry name" value="Thioredoxin-like_fold"/>
</dbReference>
<comment type="function">
    <text evidence="1">May be required for disulfide bond formation in some proteins.</text>
</comment>
<reference evidence="5" key="1">
    <citation type="submission" date="2015-02" db="EMBL/GenBank/DDBJ databases">
        <authorList>
            <person name="Chooi Y.-H."/>
        </authorList>
    </citation>
    <scope>NUCLEOTIDE SEQUENCE [LARGE SCALE GENOMIC DNA]</scope>
    <source>
        <strain evidence="5">strain Y</strain>
    </source>
</reference>
<evidence type="ECO:0000256" key="1">
    <source>
        <dbReference type="ARBA" id="ARBA00003565"/>
    </source>
</evidence>
<dbReference type="KEGG" id="fiy:BN1229_v1_3869"/>
<dbReference type="SUPFAM" id="SSF52833">
    <property type="entry name" value="Thioredoxin-like"/>
    <property type="match status" value="1"/>
</dbReference>
<proteinExistence type="inferred from homology"/>
<dbReference type="InterPro" id="IPR013766">
    <property type="entry name" value="Thioredoxin_domain"/>
</dbReference>
<dbReference type="InterPro" id="IPR036249">
    <property type="entry name" value="Thioredoxin-like_sf"/>
</dbReference>
<gene>
    <name evidence="4" type="ORF">YBN1229_v1_3869</name>
</gene>